<organism evidence="1 2">
    <name type="scientific">Pararcticibacter amylolyticus</name>
    <dbReference type="NCBI Taxonomy" id="2173175"/>
    <lineage>
        <taxon>Bacteria</taxon>
        <taxon>Pseudomonadati</taxon>
        <taxon>Bacteroidota</taxon>
        <taxon>Sphingobacteriia</taxon>
        <taxon>Sphingobacteriales</taxon>
        <taxon>Sphingobacteriaceae</taxon>
        <taxon>Pararcticibacter</taxon>
    </lineage>
</organism>
<keyword evidence="2" id="KW-1185">Reference proteome</keyword>
<dbReference type="EMBL" id="QEAS01000007">
    <property type="protein sequence ID" value="PWG80785.1"/>
    <property type="molecule type" value="Genomic_DNA"/>
</dbReference>
<proteinExistence type="predicted"/>
<name>A0A2U2PH91_9SPHI</name>
<evidence type="ECO:0008006" key="3">
    <source>
        <dbReference type="Google" id="ProtNLM"/>
    </source>
</evidence>
<sequence>MRSRTSKFEFDITNDCKIFLSQPDYYQKKVKFDTQHSYDQAFASLIDRISIVIHPFTSAPMSNTHEANTLVIQEIGPFKEFEHIIHRGNLRLAKGLAVITVEFQGDYTYTENLRTSEETDIEKMMNWDMDFEDMRRKMISLVSDICSFFLLGLHITYPTHNNSHESFKPQSSGLLSFSGNGEYIMDEHSDIFSYPLLIEEDRLPALTAVLPQIAQVWHKNIWSFYRFLKGVRSDYITIDNFLDLMFTLESFYDNNTSTEIMKLVSSVIVAENKADAKKIQELLNYCFRVRNEVAHGGTNYRLYDYVPKKQSEPQDKLLIIKLYWGLKNLNIQLIYHGILKILNDKNPTPASSIRFGISDISDKCFI</sequence>
<comment type="caution">
    <text evidence="1">The sequence shown here is derived from an EMBL/GenBank/DDBJ whole genome shotgun (WGS) entry which is preliminary data.</text>
</comment>
<protein>
    <recommendedName>
        <fullName evidence="3">Apea-like HEPN domain-containing protein</fullName>
    </recommendedName>
</protein>
<evidence type="ECO:0000313" key="1">
    <source>
        <dbReference type="EMBL" id="PWG80785.1"/>
    </source>
</evidence>
<reference evidence="1 2" key="1">
    <citation type="submission" date="2018-04" db="EMBL/GenBank/DDBJ databases">
        <title>Pedobacter chongqingensis sp. nov., isolated from a rottenly hemp rope.</title>
        <authorList>
            <person name="Cai Y."/>
        </authorList>
    </citation>
    <scope>NUCLEOTIDE SEQUENCE [LARGE SCALE GENOMIC DNA]</scope>
    <source>
        <strain evidence="1 2">FJ4-8</strain>
    </source>
</reference>
<gene>
    <name evidence="1" type="ORF">DDR33_10020</name>
</gene>
<evidence type="ECO:0000313" key="2">
    <source>
        <dbReference type="Proteomes" id="UP000245647"/>
    </source>
</evidence>
<dbReference type="Proteomes" id="UP000245647">
    <property type="component" value="Unassembled WGS sequence"/>
</dbReference>
<dbReference type="AlphaFoldDB" id="A0A2U2PH91"/>
<accession>A0A2U2PH91</accession>